<dbReference type="Proteomes" id="UP000095282">
    <property type="component" value="Unplaced"/>
</dbReference>
<keyword evidence="1" id="KW-1185">Reference proteome</keyword>
<sequence>MDMATAKTKNMKEKCLIDAITSEGYEAQRFQQAYAAQRKVIAETAMIELKLFENRHNDTVIKSEFQNKTSEELKEALQTEYDTAINGHDYREKLGNFTKLYKFLDREGLGLKKPNIRFERATEYLDPSELIDVIVSSPKADRWSARFAVGMKPIPNASNSRMQPEEK</sequence>
<organism evidence="1 2">
    <name type="scientific">Caenorhabditis tropicalis</name>
    <dbReference type="NCBI Taxonomy" id="1561998"/>
    <lineage>
        <taxon>Eukaryota</taxon>
        <taxon>Metazoa</taxon>
        <taxon>Ecdysozoa</taxon>
        <taxon>Nematoda</taxon>
        <taxon>Chromadorea</taxon>
        <taxon>Rhabditida</taxon>
        <taxon>Rhabditina</taxon>
        <taxon>Rhabditomorpha</taxon>
        <taxon>Rhabditoidea</taxon>
        <taxon>Rhabditidae</taxon>
        <taxon>Peloderinae</taxon>
        <taxon>Caenorhabditis</taxon>
    </lineage>
</organism>
<accession>A0A1I7U1Q7</accession>
<dbReference type="WBParaSite" id="Csp11.Scaffold629.g13969.t2">
    <property type="protein sequence ID" value="Csp11.Scaffold629.g13969.t2"/>
    <property type="gene ID" value="Csp11.Scaffold629.g13969"/>
</dbReference>
<protein>
    <submittedName>
        <fullName evidence="2">HTH OST-type domain-containing protein</fullName>
    </submittedName>
</protein>
<reference evidence="2" key="1">
    <citation type="submission" date="2016-11" db="UniProtKB">
        <authorList>
            <consortium name="WormBaseParasite"/>
        </authorList>
    </citation>
    <scope>IDENTIFICATION</scope>
</reference>
<evidence type="ECO:0000313" key="1">
    <source>
        <dbReference type="Proteomes" id="UP000095282"/>
    </source>
</evidence>
<evidence type="ECO:0000313" key="2">
    <source>
        <dbReference type="WBParaSite" id="Csp11.Scaffold629.g13969.t2"/>
    </source>
</evidence>
<dbReference type="AlphaFoldDB" id="A0A1I7U1Q7"/>
<name>A0A1I7U1Q7_9PELO</name>
<proteinExistence type="predicted"/>